<dbReference type="EMBL" id="CP009248">
    <property type="protein sequence ID" value="APT90539.1"/>
    <property type="molecule type" value="Genomic_DNA"/>
</dbReference>
<keyword evidence="4" id="KW-1185">Reference proteome</keyword>
<feature type="transmembrane region" description="Helical" evidence="1">
    <location>
        <begin position="185"/>
        <end position="206"/>
    </location>
</feature>
<dbReference type="KEGG" id="csph:CSPHI_05260"/>
<keyword evidence="1" id="KW-1133">Transmembrane helix</keyword>
<protein>
    <recommendedName>
        <fullName evidence="2">DUF1648 domain-containing protein</fullName>
    </recommendedName>
</protein>
<reference evidence="3 4" key="1">
    <citation type="submission" date="2014-08" db="EMBL/GenBank/DDBJ databases">
        <title>Complete genome sequence of Corynebacterium sphenisci CECT 5990(T) (=DSM 44792(T)), isolated from healthy wild penguins.</title>
        <authorList>
            <person name="Ruckert C."/>
            <person name="Albersmeier A."/>
            <person name="Winkler A."/>
            <person name="Kalinowski J."/>
        </authorList>
    </citation>
    <scope>NUCLEOTIDE SEQUENCE [LARGE SCALE GENOMIC DNA]</scope>
    <source>
        <strain evidence="3 4">DSM 44792</strain>
    </source>
</reference>
<accession>A0A1L7CXD9</accession>
<keyword evidence="1" id="KW-0812">Transmembrane</keyword>
<sequence>MGDRSPRDTAARRLLALMIGAPLALALLPLGYGLAVLGELPDPMAVHFRASGAADGFGSPLPFILLSAAVTASMALVGGLLARSSIAAGAGSRITVGVFVFGAGVVAGIAVAGMGAQRGLADAAGARLTGAATAAVIAAAVALGALAAAATPRLPGAPAPAAREPLGLPEHSASVWFGSARMRPVGWWALVAVSVLAPGLPAIWLYREGEPVATWVLGATALLGAVVMGALRAVQVRIDASGVHWRCVPLPLPRGELPWSQITAVEAVQLAPGDFGGWGWRLSGAGTAILLRGGEGLRIRRTTGMPLHISVDDAATGAALAEHLRKHS</sequence>
<dbReference type="InterPro" id="IPR012867">
    <property type="entry name" value="DUF1648"/>
</dbReference>
<dbReference type="Proteomes" id="UP000185469">
    <property type="component" value="Chromosome"/>
</dbReference>
<feature type="transmembrane region" description="Helical" evidence="1">
    <location>
        <begin position="212"/>
        <end position="231"/>
    </location>
</feature>
<evidence type="ECO:0000313" key="3">
    <source>
        <dbReference type="EMBL" id="APT90539.1"/>
    </source>
</evidence>
<name>A0A1L7CXD9_9CORY</name>
<dbReference type="AlphaFoldDB" id="A0A1L7CXD9"/>
<dbReference type="OrthoDB" id="4409194at2"/>
<evidence type="ECO:0000313" key="4">
    <source>
        <dbReference type="Proteomes" id="UP000185469"/>
    </source>
</evidence>
<proteinExistence type="predicted"/>
<dbReference type="RefSeq" id="WP_075691799.1">
    <property type="nucleotide sequence ID" value="NZ_CP009248.1"/>
</dbReference>
<feature type="transmembrane region" description="Helical" evidence="1">
    <location>
        <begin position="57"/>
        <end position="82"/>
    </location>
</feature>
<keyword evidence="1" id="KW-0472">Membrane</keyword>
<evidence type="ECO:0000256" key="1">
    <source>
        <dbReference type="SAM" id="Phobius"/>
    </source>
</evidence>
<gene>
    <name evidence="3" type="ORF">CSPHI_05260</name>
</gene>
<feature type="transmembrane region" description="Helical" evidence="1">
    <location>
        <begin position="94"/>
        <end position="116"/>
    </location>
</feature>
<organism evidence="3 4">
    <name type="scientific">Corynebacterium sphenisci DSM 44792</name>
    <dbReference type="NCBI Taxonomy" id="1437874"/>
    <lineage>
        <taxon>Bacteria</taxon>
        <taxon>Bacillati</taxon>
        <taxon>Actinomycetota</taxon>
        <taxon>Actinomycetes</taxon>
        <taxon>Mycobacteriales</taxon>
        <taxon>Corynebacteriaceae</taxon>
        <taxon>Corynebacterium</taxon>
    </lineage>
</organism>
<dbReference type="Pfam" id="PF07853">
    <property type="entry name" value="DUF1648"/>
    <property type="match status" value="1"/>
</dbReference>
<feature type="transmembrane region" description="Helical" evidence="1">
    <location>
        <begin position="14"/>
        <end position="37"/>
    </location>
</feature>
<dbReference type="STRING" id="1437874.CSPHI_05260"/>
<feature type="transmembrane region" description="Helical" evidence="1">
    <location>
        <begin position="128"/>
        <end position="150"/>
    </location>
</feature>
<evidence type="ECO:0000259" key="2">
    <source>
        <dbReference type="Pfam" id="PF07853"/>
    </source>
</evidence>
<feature type="domain" description="DUF1648" evidence="2">
    <location>
        <begin position="25"/>
        <end position="69"/>
    </location>
</feature>